<feature type="domain" description="Cytochrome b/b6 N-terminal region profile" evidence="2">
    <location>
        <begin position="1"/>
        <end position="82"/>
    </location>
</feature>
<dbReference type="GO" id="GO:0016020">
    <property type="term" value="C:membrane"/>
    <property type="evidence" value="ECO:0007669"/>
    <property type="project" value="InterPro"/>
</dbReference>
<keyword evidence="1" id="KW-0732">Signal</keyword>
<sequence length="82" mass="9169">MMVLMMILHVFQVYLTRGFKKPRELTCVTGVVLAVLTASFAVTGYSLPWDQIGYWAVVNIQHLPHGKDTSSTGPIIWAIHLV</sequence>
<dbReference type="SUPFAM" id="SSF81342">
    <property type="entry name" value="Transmembrane di-heme cytochromes"/>
    <property type="match status" value="1"/>
</dbReference>
<dbReference type="AlphaFoldDB" id="A0A6A4QAF8"/>
<dbReference type="PANTHER" id="PTHR19271">
    <property type="entry name" value="CYTOCHROME B"/>
    <property type="match status" value="1"/>
</dbReference>
<feature type="chain" id="PRO_5025553992" evidence="1">
    <location>
        <begin position="19"/>
        <end position="82"/>
    </location>
</feature>
<organism evidence="3 4">
    <name type="scientific">Lupinus albus</name>
    <name type="common">White lupine</name>
    <name type="synonym">Lupinus termis</name>
    <dbReference type="NCBI Taxonomy" id="3870"/>
    <lineage>
        <taxon>Eukaryota</taxon>
        <taxon>Viridiplantae</taxon>
        <taxon>Streptophyta</taxon>
        <taxon>Embryophyta</taxon>
        <taxon>Tracheophyta</taxon>
        <taxon>Spermatophyta</taxon>
        <taxon>Magnoliopsida</taxon>
        <taxon>eudicotyledons</taxon>
        <taxon>Gunneridae</taxon>
        <taxon>Pentapetalae</taxon>
        <taxon>rosids</taxon>
        <taxon>fabids</taxon>
        <taxon>Fabales</taxon>
        <taxon>Fabaceae</taxon>
        <taxon>Papilionoideae</taxon>
        <taxon>50 kb inversion clade</taxon>
        <taxon>genistoids sensu lato</taxon>
        <taxon>core genistoids</taxon>
        <taxon>Genisteae</taxon>
        <taxon>Lupinus</taxon>
    </lineage>
</organism>
<dbReference type="OrthoDB" id="1246142at2759"/>
<accession>A0A6A4QAF8</accession>
<dbReference type="GO" id="GO:0022904">
    <property type="term" value="P:respiratory electron transport chain"/>
    <property type="evidence" value="ECO:0007669"/>
    <property type="project" value="InterPro"/>
</dbReference>
<dbReference type="Proteomes" id="UP000447434">
    <property type="component" value="Chromosome 7"/>
</dbReference>
<protein>
    <submittedName>
        <fullName evidence="3">Putative plastoquinol--plastocyanin reductase</fullName>
    </submittedName>
</protein>
<dbReference type="GO" id="GO:0009055">
    <property type="term" value="F:electron transfer activity"/>
    <property type="evidence" value="ECO:0007669"/>
    <property type="project" value="InterPro"/>
</dbReference>
<dbReference type="EMBL" id="WOCE01000007">
    <property type="protein sequence ID" value="KAE9610917.1"/>
    <property type="molecule type" value="Genomic_DNA"/>
</dbReference>
<evidence type="ECO:0000313" key="3">
    <source>
        <dbReference type="EMBL" id="KAE9610917.1"/>
    </source>
</evidence>
<gene>
    <name evidence="3" type="ORF">Lalb_Chr07g0192021</name>
</gene>
<keyword evidence="4" id="KW-1185">Reference proteome</keyword>
<dbReference type="Gene3D" id="1.20.810.10">
    <property type="entry name" value="Cytochrome Bc1 Complex, Chain C"/>
    <property type="match status" value="1"/>
</dbReference>
<comment type="caution">
    <text evidence="3">The sequence shown here is derived from an EMBL/GenBank/DDBJ whole genome shotgun (WGS) entry which is preliminary data.</text>
</comment>
<dbReference type="InterPro" id="IPR005797">
    <property type="entry name" value="Cyt_b/b6_N"/>
</dbReference>
<dbReference type="PROSITE" id="PS51002">
    <property type="entry name" value="CYTB_NTER"/>
    <property type="match status" value="1"/>
</dbReference>
<evidence type="ECO:0000259" key="2">
    <source>
        <dbReference type="PROSITE" id="PS51002"/>
    </source>
</evidence>
<feature type="signal peptide" evidence="1">
    <location>
        <begin position="1"/>
        <end position="18"/>
    </location>
</feature>
<reference evidence="4" key="1">
    <citation type="journal article" date="2020" name="Nat. Commun.">
        <title>Genome sequence of the cluster root forming white lupin.</title>
        <authorList>
            <person name="Hufnagel B."/>
            <person name="Marques A."/>
            <person name="Soriano A."/>
            <person name="Marques L."/>
            <person name="Divol F."/>
            <person name="Doumas P."/>
            <person name="Sallet E."/>
            <person name="Mancinotti D."/>
            <person name="Carrere S."/>
            <person name="Marande W."/>
            <person name="Arribat S."/>
            <person name="Keller J."/>
            <person name="Huneau C."/>
            <person name="Blein T."/>
            <person name="Aime D."/>
            <person name="Laguerre M."/>
            <person name="Taylor J."/>
            <person name="Schubert V."/>
            <person name="Nelson M."/>
            <person name="Geu-Flores F."/>
            <person name="Crespi M."/>
            <person name="Gallardo-Guerrero K."/>
            <person name="Delaux P.-M."/>
            <person name="Salse J."/>
            <person name="Berges H."/>
            <person name="Guyot R."/>
            <person name="Gouzy J."/>
            <person name="Peret B."/>
        </authorList>
    </citation>
    <scope>NUCLEOTIDE SEQUENCE [LARGE SCALE GENOMIC DNA]</scope>
    <source>
        <strain evidence="4">cv. Amiga</strain>
    </source>
</reference>
<evidence type="ECO:0000256" key="1">
    <source>
        <dbReference type="SAM" id="SignalP"/>
    </source>
</evidence>
<dbReference type="PANTHER" id="PTHR19271:SF38">
    <property type="entry name" value="CYTOCHROME B_B6 N-TERMINAL REGION PROFILE DOMAIN-CONTAINING PROTEIN"/>
    <property type="match status" value="1"/>
</dbReference>
<evidence type="ECO:0000313" key="4">
    <source>
        <dbReference type="Proteomes" id="UP000447434"/>
    </source>
</evidence>
<dbReference type="InterPro" id="IPR016174">
    <property type="entry name" value="Di-haem_cyt_TM"/>
</dbReference>
<proteinExistence type="predicted"/>
<dbReference type="Pfam" id="PF00033">
    <property type="entry name" value="Cytochrome_B"/>
    <property type="match status" value="1"/>
</dbReference>
<name>A0A6A4QAF8_LUPAL</name>
<dbReference type="GO" id="GO:0016491">
    <property type="term" value="F:oxidoreductase activity"/>
    <property type="evidence" value="ECO:0007669"/>
    <property type="project" value="InterPro"/>
</dbReference>
<dbReference type="InterPro" id="IPR027387">
    <property type="entry name" value="Cytb/b6-like_sf"/>
</dbReference>